<evidence type="ECO:0000313" key="2">
    <source>
        <dbReference type="EMBL" id="AWI26023.1"/>
    </source>
</evidence>
<organism evidence="2 3">
    <name type="scientific">Flavobacterium pallidum</name>
    <dbReference type="NCBI Taxonomy" id="2172098"/>
    <lineage>
        <taxon>Bacteria</taxon>
        <taxon>Pseudomonadati</taxon>
        <taxon>Bacteroidota</taxon>
        <taxon>Flavobacteriia</taxon>
        <taxon>Flavobacteriales</taxon>
        <taxon>Flavobacteriaceae</taxon>
        <taxon>Flavobacterium</taxon>
    </lineage>
</organism>
<evidence type="ECO:0000259" key="1">
    <source>
        <dbReference type="PROSITE" id="PS51186"/>
    </source>
</evidence>
<dbReference type="OrthoDB" id="9788916at2"/>
<protein>
    <submittedName>
        <fullName evidence="2">GNAT family N-acetyltransferase</fullName>
    </submittedName>
</protein>
<dbReference type="KEGG" id="fpal:HYN49_09000"/>
<reference evidence="2 3" key="1">
    <citation type="submission" date="2018-05" db="EMBL/GenBank/DDBJ databases">
        <title>Genome sequencing of Flavobacterium sp. HYN0049.</title>
        <authorList>
            <person name="Yi H."/>
            <person name="Baek C."/>
        </authorList>
    </citation>
    <scope>NUCLEOTIDE SEQUENCE [LARGE SCALE GENOMIC DNA]</scope>
    <source>
        <strain evidence="2 3">HYN0049</strain>
    </source>
</reference>
<proteinExistence type="predicted"/>
<dbReference type="InterPro" id="IPR051531">
    <property type="entry name" value="N-acetyltransferase"/>
</dbReference>
<name>A0A2S1SHY8_9FLAO</name>
<evidence type="ECO:0000313" key="3">
    <source>
        <dbReference type="Proteomes" id="UP000244937"/>
    </source>
</evidence>
<dbReference type="SUPFAM" id="SSF55729">
    <property type="entry name" value="Acyl-CoA N-acyltransferases (Nat)"/>
    <property type="match status" value="1"/>
</dbReference>
<dbReference type="PROSITE" id="PS51186">
    <property type="entry name" value="GNAT"/>
    <property type="match status" value="1"/>
</dbReference>
<dbReference type="InterPro" id="IPR016181">
    <property type="entry name" value="Acyl_CoA_acyltransferase"/>
</dbReference>
<dbReference type="PANTHER" id="PTHR43792:SF16">
    <property type="entry name" value="N-ACETYLTRANSFERASE DOMAIN-CONTAINING PROTEIN"/>
    <property type="match status" value="1"/>
</dbReference>
<keyword evidence="3" id="KW-1185">Reference proteome</keyword>
<sequence length="177" mass="20235">MMKFIETPRLFMREIVVADAPAMFELDSDPEVNRYLGNRPVTSLEQVYGIIDFIRAQYAENGIGRWAVILKETNEFIGWSGLKLDKDKNGYGQFYDLGYRFIPKFWGKGFATESAKAFVAYGFNEMNIDKICGHTMIGNVNSGKVLQKAGLRFTNTFEEDGETCNWYEMDRKTGAKT</sequence>
<dbReference type="InterPro" id="IPR000182">
    <property type="entry name" value="GNAT_dom"/>
</dbReference>
<feature type="domain" description="N-acetyltransferase" evidence="1">
    <location>
        <begin position="10"/>
        <end position="174"/>
    </location>
</feature>
<dbReference type="Gene3D" id="3.40.630.30">
    <property type="match status" value="1"/>
</dbReference>
<accession>A0A2S1SHY8</accession>
<keyword evidence="2" id="KW-0808">Transferase</keyword>
<dbReference type="GO" id="GO:0016747">
    <property type="term" value="F:acyltransferase activity, transferring groups other than amino-acyl groups"/>
    <property type="evidence" value="ECO:0007669"/>
    <property type="project" value="InterPro"/>
</dbReference>
<dbReference type="AlphaFoldDB" id="A0A2S1SHY8"/>
<dbReference type="RefSeq" id="WP_108903802.1">
    <property type="nucleotide sequence ID" value="NZ_CP029187.1"/>
</dbReference>
<dbReference type="PANTHER" id="PTHR43792">
    <property type="entry name" value="GNAT FAMILY, PUTATIVE (AFU_ORTHOLOGUE AFUA_3G00765)-RELATED-RELATED"/>
    <property type="match status" value="1"/>
</dbReference>
<dbReference type="Proteomes" id="UP000244937">
    <property type="component" value="Chromosome"/>
</dbReference>
<dbReference type="Pfam" id="PF13302">
    <property type="entry name" value="Acetyltransf_3"/>
    <property type="match status" value="1"/>
</dbReference>
<dbReference type="EMBL" id="CP029187">
    <property type="protein sequence ID" value="AWI26023.1"/>
    <property type="molecule type" value="Genomic_DNA"/>
</dbReference>
<gene>
    <name evidence="2" type="ORF">HYN49_09000</name>
</gene>